<dbReference type="EMBL" id="CAJZAF010000043">
    <property type="protein sequence ID" value="CAG9185589.1"/>
    <property type="molecule type" value="Genomic_DNA"/>
</dbReference>
<protein>
    <submittedName>
        <fullName evidence="1">Uncharacterized protein</fullName>
    </submittedName>
</protein>
<comment type="caution">
    <text evidence="1">The sequence shown here is derived from an EMBL/GenBank/DDBJ whole genome shotgun (WGS) entry which is preliminary data.</text>
</comment>
<evidence type="ECO:0000313" key="2">
    <source>
        <dbReference type="Proteomes" id="UP000701702"/>
    </source>
</evidence>
<keyword evidence="2" id="KW-1185">Reference proteome</keyword>
<name>A0ABN7ZHX6_9BURK</name>
<accession>A0ABN7ZHX6</accession>
<reference evidence="1 2" key="1">
    <citation type="submission" date="2021-08" db="EMBL/GenBank/DDBJ databases">
        <authorList>
            <person name="Peeters C."/>
        </authorList>
    </citation>
    <scope>NUCLEOTIDE SEQUENCE [LARGE SCALE GENOMIC DNA]</scope>
    <source>
        <strain evidence="1 2">LMG 23994</strain>
    </source>
</reference>
<gene>
    <name evidence="1" type="ORF">LMG23994_05801</name>
</gene>
<dbReference type="Proteomes" id="UP000701702">
    <property type="component" value="Unassembled WGS sequence"/>
</dbReference>
<organism evidence="1 2">
    <name type="scientific">Cupriavidus pinatubonensis</name>
    <dbReference type="NCBI Taxonomy" id="248026"/>
    <lineage>
        <taxon>Bacteria</taxon>
        <taxon>Pseudomonadati</taxon>
        <taxon>Pseudomonadota</taxon>
        <taxon>Betaproteobacteria</taxon>
        <taxon>Burkholderiales</taxon>
        <taxon>Burkholderiaceae</taxon>
        <taxon>Cupriavidus</taxon>
    </lineage>
</organism>
<evidence type="ECO:0000313" key="1">
    <source>
        <dbReference type="EMBL" id="CAG9185589.1"/>
    </source>
</evidence>
<proteinExistence type="predicted"/>
<sequence>MPTRSKPPVLAHKHGIHFAALGHVGGPILRGVAMDTHNAAPQAATASEIRDIVGPVEDQVVEMILDEGPTRAEVLEAFTWLRSDQRLRHRPGFELEGKSARILEILESEEPDSDA</sequence>